<dbReference type="InterPro" id="IPR038538">
    <property type="entry name" value="MTERF_sf"/>
</dbReference>
<reference evidence="3" key="2">
    <citation type="submission" date="2024-04" db="EMBL/GenBank/DDBJ databases">
        <authorList>
            <person name="Chen Y."/>
            <person name="Shah S."/>
            <person name="Dougan E. K."/>
            <person name="Thang M."/>
            <person name="Chan C."/>
        </authorList>
    </citation>
    <scope>NUCLEOTIDE SEQUENCE [LARGE SCALE GENOMIC DNA]</scope>
</reference>
<dbReference type="InterPro" id="IPR018490">
    <property type="entry name" value="cNMP-bd_dom_sf"/>
</dbReference>
<dbReference type="GO" id="GO:0034220">
    <property type="term" value="P:monoatomic ion transmembrane transport"/>
    <property type="evidence" value="ECO:0007669"/>
    <property type="project" value="UniProtKB-KW"/>
</dbReference>
<keyword evidence="1" id="KW-1133">Transmembrane helix</keyword>
<evidence type="ECO:0000313" key="2">
    <source>
        <dbReference type="EMBL" id="CAI4014486.1"/>
    </source>
</evidence>
<keyword evidence="4" id="KW-0406">Ion transport</keyword>
<feature type="transmembrane region" description="Helical" evidence="1">
    <location>
        <begin position="589"/>
        <end position="612"/>
    </location>
</feature>
<name>A0A9P1GHT1_9DINO</name>
<gene>
    <name evidence="2" type="ORF">C1SCF055_LOCUS39388</name>
</gene>
<feature type="transmembrane region" description="Helical" evidence="1">
    <location>
        <begin position="355"/>
        <end position="376"/>
    </location>
</feature>
<feature type="transmembrane region" description="Helical" evidence="1">
    <location>
        <begin position="429"/>
        <end position="447"/>
    </location>
</feature>
<dbReference type="SUPFAM" id="SSF51206">
    <property type="entry name" value="cAMP-binding domain-like"/>
    <property type="match status" value="1"/>
</dbReference>
<reference evidence="2" key="1">
    <citation type="submission" date="2022-10" db="EMBL/GenBank/DDBJ databases">
        <authorList>
            <person name="Chen Y."/>
            <person name="Dougan E. K."/>
            <person name="Chan C."/>
            <person name="Rhodes N."/>
            <person name="Thang M."/>
        </authorList>
    </citation>
    <scope>NUCLEOTIDE SEQUENCE</scope>
</reference>
<feature type="transmembrane region" description="Helical" evidence="1">
    <location>
        <begin position="505"/>
        <end position="536"/>
    </location>
</feature>
<dbReference type="OrthoDB" id="421226at2759"/>
<keyword evidence="1" id="KW-0472">Membrane</keyword>
<dbReference type="SUPFAM" id="SSF81324">
    <property type="entry name" value="Voltage-gated potassium channels"/>
    <property type="match status" value="1"/>
</dbReference>
<dbReference type="EMBL" id="CAMXCT030006368">
    <property type="protein sequence ID" value="CAL4801798.1"/>
    <property type="molecule type" value="Genomic_DNA"/>
</dbReference>
<evidence type="ECO:0000313" key="5">
    <source>
        <dbReference type="Proteomes" id="UP001152797"/>
    </source>
</evidence>
<dbReference type="Gene3D" id="1.25.70.10">
    <property type="entry name" value="Transcription termination factor 3, mitochondrial"/>
    <property type="match status" value="1"/>
</dbReference>
<accession>A0A9P1GHT1</accession>
<protein>
    <submittedName>
        <fullName evidence="4">Potassium channel AKT1</fullName>
    </submittedName>
</protein>
<dbReference type="PANTHER" id="PTHR47823:SF9">
    <property type="entry name" value="CHROMOSOME UNDETERMINED SCAFFOLD_10, WHOLE GENOME SHOTGUN SEQUENCE"/>
    <property type="match status" value="1"/>
</dbReference>
<keyword evidence="4" id="KW-0407">Ion channel</keyword>
<proteinExistence type="predicted"/>
<evidence type="ECO:0000256" key="1">
    <source>
        <dbReference type="SAM" id="Phobius"/>
    </source>
</evidence>
<dbReference type="EMBL" id="CAMXCT010006368">
    <property type="protein sequence ID" value="CAI4014486.1"/>
    <property type="molecule type" value="Genomic_DNA"/>
</dbReference>
<comment type="caution">
    <text evidence="2">The sequence shown here is derived from an EMBL/GenBank/DDBJ whole genome shotgun (WGS) entry which is preliminary data.</text>
</comment>
<evidence type="ECO:0000313" key="4">
    <source>
        <dbReference type="EMBL" id="CAL4801798.1"/>
    </source>
</evidence>
<dbReference type="Proteomes" id="UP001152797">
    <property type="component" value="Unassembled WGS sequence"/>
</dbReference>
<dbReference type="Gene3D" id="1.10.287.70">
    <property type="match status" value="1"/>
</dbReference>
<keyword evidence="4" id="KW-0813">Transport</keyword>
<keyword evidence="5" id="KW-1185">Reference proteome</keyword>
<feature type="transmembrane region" description="Helical" evidence="1">
    <location>
        <begin position="388"/>
        <end position="409"/>
    </location>
</feature>
<sequence>MANVLWRSAGFACSARSSRWFSYGLVAWRKAWGSNTQVGSANVRFASAETARAQVRFFLRNAGLEEEELRSGLLRHPELLDADPTSLEASALVLREALGEQFTGTLRDCPEALLCDQKDLRDFVEVFEQWEIPLAKVLRRSPRILLRKAQEMMQLLAFLQDETLLGSVGREAGGSLENINFGTFGTWFLLDCNITPSFKMRKASKAYEELVASQCKVLQEVLLRQHHLELAALRRELTREATEVSAEGLEETDAEEESEPSTVQLRWNRLTQKLLYEQEWLENVTGLDPVEKESTQHQDLHMRRAWHSSMMNRKRSRTMRFSMGPGNLHLKINEAQTDDSMLQRFVVRPQNNLQLAWSIMACILIMWDMITIPLEFFDAKELADVQSVVNILTFVFWVIDMPLNCFFGVHRNGVVELRPQALFSLYLRSWFGVDLLIISIDIARFIAEAAFGGTMSTTLTSGRYLCRGFLEQMARMRALRILRLLRLTRIGKLQKKFSILATRFLSTYVFMILKVVWTLTLMLAINHIIACCWYGVATLTEDGSTWLAQVDTGRVNVYDLYVASLHWSLTQFTPSTNNIAPANGLERSFAVFVILLAMGFFSSFVGSITSTVNSLRHIQAAKVKQQDTLLQFFVERNMSLDLYSKVQEVIKTENLAEVRLHETEVALVNSLPERFRMQLHEEMYMNSLLKLECWPRDMAKDVLIETDNEAFLRQICHHAMSESVLKRGEDLFLPLKDCDHVYFVEQGYGLKYASHGYSTVVMPGDSLCLPAIWAEWHYCGRCTAEFGAGYVTRVNGETFANLAMKFSGEVARYLQIFGILLIGALECDVDADDLCFNAEKMEALASRAHIFAHASATQTHGSLFEKPVSRDNLPDLSPKGKWKGGFI</sequence>
<dbReference type="PANTHER" id="PTHR47823">
    <property type="entry name" value="ION_TRANS DOMAIN-CONTAINING PROTEIN"/>
    <property type="match status" value="1"/>
</dbReference>
<organism evidence="2">
    <name type="scientific">Cladocopium goreaui</name>
    <dbReference type="NCBI Taxonomy" id="2562237"/>
    <lineage>
        <taxon>Eukaryota</taxon>
        <taxon>Sar</taxon>
        <taxon>Alveolata</taxon>
        <taxon>Dinophyceae</taxon>
        <taxon>Suessiales</taxon>
        <taxon>Symbiodiniaceae</taxon>
        <taxon>Cladocopium</taxon>
    </lineage>
</organism>
<dbReference type="EMBL" id="CAMXCT020006368">
    <property type="protein sequence ID" value="CAL1167861.1"/>
    <property type="molecule type" value="Genomic_DNA"/>
</dbReference>
<evidence type="ECO:0000313" key="3">
    <source>
        <dbReference type="EMBL" id="CAL1167861.1"/>
    </source>
</evidence>
<keyword evidence="1" id="KW-0812">Transmembrane</keyword>
<dbReference type="AlphaFoldDB" id="A0A9P1GHT1"/>